<keyword evidence="2" id="KW-1185">Reference proteome</keyword>
<evidence type="ECO:0000313" key="2">
    <source>
        <dbReference type="Proteomes" id="UP000694240"/>
    </source>
</evidence>
<gene>
    <name evidence="1" type="ORF">ISN45_Aa08g004440</name>
</gene>
<sequence>MAMNPVVKHPHGGAEEVTINTLVTLAPRRQKVGLTSTGCHRGQDAASAAKADNFELGSSNWCLPTEMEIVSFLSLQMRISRGRFMTMEFSLSTKMEIASPSHRVRVLPREDARSQS</sequence>
<proteinExistence type="predicted"/>
<evidence type="ECO:0000313" key="1">
    <source>
        <dbReference type="EMBL" id="KAG7532784.1"/>
    </source>
</evidence>
<dbReference type="EMBL" id="JAEFBK010000013">
    <property type="protein sequence ID" value="KAG7532784.1"/>
    <property type="molecule type" value="Genomic_DNA"/>
</dbReference>
<protein>
    <submittedName>
        <fullName evidence="1">Uncharacterized protein</fullName>
    </submittedName>
</protein>
<accession>A0A8T1XKH4</accession>
<organism evidence="1 2">
    <name type="scientific">Arabidopsis thaliana x Arabidopsis arenosa</name>
    <dbReference type="NCBI Taxonomy" id="1240361"/>
    <lineage>
        <taxon>Eukaryota</taxon>
        <taxon>Viridiplantae</taxon>
        <taxon>Streptophyta</taxon>
        <taxon>Embryophyta</taxon>
        <taxon>Tracheophyta</taxon>
        <taxon>Spermatophyta</taxon>
        <taxon>Magnoliopsida</taxon>
        <taxon>eudicotyledons</taxon>
        <taxon>Gunneridae</taxon>
        <taxon>Pentapetalae</taxon>
        <taxon>rosids</taxon>
        <taxon>malvids</taxon>
        <taxon>Brassicales</taxon>
        <taxon>Brassicaceae</taxon>
        <taxon>Camelineae</taxon>
        <taxon>Arabidopsis</taxon>
    </lineage>
</organism>
<dbReference type="Proteomes" id="UP000694240">
    <property type="component" value="Chromosome 13"/>
</dbReference>
<comment type="caution">
    <text evidence="1">The sequence shown here is derived from an EMBL/GenBank/DDBJ whole genome shotgun (WGS) entry which is preliminary data.</text>
</comment>
<reference evidence="1 2" key="1">
    <citation type="submission" date="2020-12" db="EMBL/GenBank/DDBJ databases">
        <title>Concerted genomic and epigenomic changes stabilize Arabidopsis allopolyploids.</title>
        <authorList>
            <person name="Chen Z."/>
        </authorList>
    </citation>
    <scope>NUCLEOTIDE SEQUENCE [LARGE SCALE GENOMIC DNA]</scope>
    <source>
        <strain evidence="1">Allo738</strain>
        <tissue evidence="1">Leaf</tissue>
    </source>
</reference>
<name>A0A8T1XKH4_9BRAS</name>
<dbReference type="AlphaFoldDB" id="A0A8T1XKH4"/>